<name>A0A918NZQ0_9NEIS</name>
<accession>A0A918NZQ0</accession>
<feature type="transmembrane region" description="Helical" evidence="6">
    <location>
        <begin position="23"/>
        <end position="42"/>
    </location>
</feature>
<dbReference type="InterPro" id="IPR002123">
    <property type="entry name" value="Plipid/glycerol_acylTrfase"/>
</dbReference>
<reference evidence="8" key="1">
    <citation type="journal article" date="2014" name="Int. J. Syst. Evol. Microbiol.">
        <title>Complete genome sequence of Corynebacterium casei LMG S-19264T (=DSM 44701T), isolated from a smear-ripened cheese.</title>
        <authorList>
            <consortium name="US DOE Joint Genome Institute (JGI-PGF)"/>
            <person name="Walter F."/>
            <person name="Albersmeier A."/>
            <person name="Kalinowski J."/>
            <person name="Ruckert C."/>
        </authorList>
    </citation>
    <scope>NUCLEOTIDE SEQUENCE</scope>
    <source>
        <strain evidence="8">KCTC 32182</strain>
    </source>
</reference>
<comment type="caution">
    <text evidence="8">The sequence shown here is derived from an EMBL/GenBank/DDBJ whole genome shotgun (WGS) entry which is preliminary data.</text>
</comment>
<evidence type="ECO:0000256" key="6">
    <source>
        <dbReference type="SAM" id="Phobius"/>
    </source>
</evidence>
<evidence type="ECO:0000256" key="4">
    <source>
        <dbReference type="ARBA" id="ARBA00023098"/>
    </source>
</evidence>
<keyword evidence="5 8" id="KW-0012">Acyltransferase</keyword>
<dbReference type="Pfam" id="PF01553">
    <property type="entry name" value="Acyltransferase"/>
    <property type="match status" value="1"/>
</dbReference>
<organism evidence="8 9">
    <name type="scientific">Paludibacterium paludis</name>
    <dbReference type="NCBI Taxonomy" id="1225769"/>
    <lineage>
        <taxon>Bacteria</taxon>
        <taxon>Pseudomonadati</taxon>
        <taxon>Pseudomonadota</taxon>
        <taxon>Betaproteobacteria</taxon>
        <taxon>Neisseriales</taxon>
        <taxon>Chromobacteriaceae</taxon>
        <taxon>Paludibacterium</taxon>
    </lineage>
</organism>
<evidence type="ECO:0000256" key="2">
    <source>
        <dbReference type="ARBA" id="ARBA00022516"/>
    </source>
</evidence>
<keyword evidence="3" id="KW-0808">Transferase</keyword>
<dbReference type="Proteomes" id="UP000645257">
    <property type="component" value="Unassembled WGS sequence"/>
</dbReference>
<dbReference type="EMBL" id="BMYX01000003">
    <property type="protein sequence ID" value="GGY08519.1"/>
    <property type="molecule type" value="Genomic_DNA"/>
</dbReference>
<keyword evidence="6" id="KW-0472">Membrane</keyword>
<dbReference type="SMART" id="SM00563">
    <property type="entry name" value="PlsC"/>
    <property type="match status" value="1"/>
</dbReference>
<evidence type="ECO:0000256" key="3">
    <source>
        <dbReference type="ARBA" id="ARBA00022679"/>
    </source>
</evidence>
<keyword evidence="9" id="KW-1185">Reference proteome</keyword>
<gene>
    <name evidence="8" type="ORF">GCM10011289_09100</name>
</gene>
<dbReference type="PANTHER" id="PTHR10434">
    <property type="entry name" value="1-ACYL-SN-GLYCEROL-3-PHOSPHATE ACYLTRANSFERASE"/>
    <property type="match status" value="1"/>
</dbReference>
<proteinExistence type="predicted"/>
<dbReference type="GO" id="GO:0006654">
    <property type="term" value="P:phosphatidic acid biosynthetic process"/>
    <property type="evidence" value="ECO:0007669"/>
    <property type="project" value="TreeGrafter"/>
</dbReference>
<reference evidence="8" key="2">
    <citation type="submission" date="2020-09" db="EMBL/GenBank/DDBJ databases">
        <authorList>
            <person name="Sun Q."/>
            <person name="Kim S."/>
        </authorList>
    </citation>
    <scope>NUCLEOTIDE SEQUENCE</scope>
    <source>
        <strain evidence="8">KCTC 32182</strain>
    </source>
</reference>
<feature type="domain" description="Phospholipid/glycerol acyltransferase" evidence="7">
    <location>
        <begin position="85"/>
        <end position="197"/>
    </location>
</feature>
<comment type="pathway">
    <text evidence="1">Lipid metabolism.</text>
</comment>
<dbReference type="PANTHER" id="PTHR10434:SF64">
    <property type="entry name" value="1-ACYL-SN-GLYCEROL-3-PHOSPHATE ACYLTRANSFERASE-RELATED"/>
    <property type="match status" value="1"/>
</dbReference>
<protein>
    <submittedName>
        <fullName evidence="8">1-acyl-sn-glycerol-3-phosphate acyltransferase</fullName>
    </submittedName>
</protein>
<sequence length="285" mass="31770">MPTQPMTDTLNTPLKSTSPLTRAARLALMGVHFLYGFYLLAFRYRKLDRTAQVRLARRWSLRMLKVLGIEVVMRGEWPGEYPANTLMVANHISWLDIFALSSQTMTRFIAKMEIRHWPVVGWLVHAGGTLFIDRTNRRDASRVNQIMADALQSGDCMAVFPESTTSEGNVLLPFKSSLFESAILAGSRVQPVTLRYLDANGIPTTDPSYAGDTTFRESLAAILRHKVIRVEVTFGESLAAGTPPYDSRFALAEASRREVAAALRLSRDRPDTDGLSPLDPQAEVL</sequence>
<keyword evidence="6" id="KW-0812">Transmembrane</keyword>
<dbReference type="CDD" id="cd07989">
    <property type="entry name" value="LPLAT_AGPAT-like"/>
    <property type="match status" value="1"/>
</dbReference>
<dbReference type="SUPFAM" id="SSF69593">
    <property type="entry name" value="Glycerol-3-phosphate (1)-acyltransferase"/>
    <property type="match status" value="1"/>
</dbReference>
<evidence type="ECO:0000313" key="9">
    <source>
        <dbReference type="Proteomes" id="UP000645257"/>
    </source>
</evidence>
<dbReference type="AlphaFoldDB" id="A0A918NZQ0"/>
<evidence type="ECO:0000259" key="7">
    <source>
        <dbReference type="SMART" id="SM00563"/>
    </source>
</evidence>
<keyword evidence="6" id="KW-1133">Transmembrane helix</keyword>
<evidence type="ECO:0000313" key="8">
    <source>
        <dbReference type="EMBL" id="GGY08519.1"/>
    </source>
</evidence>
<evidence type="ECO:0000256" key="5">
    <source>
        <dbReference type="ARBA" id="ARBA00023315"/>
    </source>
</evidence>
<dbReference type="GO" id="GO:0003841">
    <property type="term" value="F:1-acylglycerol-3-phosphate O-acyltransferase activity"/>
    <property type="evidence" value="ECO:0007669"/>
    <property type="project" value="TreeGrafter"/>
</dbReference>
<keyword evidence="4" id="KW-0443">Lipid metabolism</keyword>
<evidence type="ECO:0000256" key="1">
    <source>
        <dbReference type="ARBA" id="ARBA00005189"/>
    </source>
</evidence>
<keyword evidence="2" id="KW-0444">Lipid biosynthesis</keyword>